<gene>
    <name evidence="1" type="ORF">T01_2450</name>
</gene>
<protein>
    <submittedName>
        <fullName evidence="1">Uncharacterized protein</fullName>
    </submittedName>
</protein>
<reference evidence="1 2" key="1">
    <citation type="submission" date="2015-01" db="EMBL/GenBank/DDBJ databases">
        <title>Evolution of Trichinella species and genotypes.</title>
        <authorList>
            <person name="Korhonen P.K."/>
            <person name="Edoardo P."/>
            <person name="Giuseppe L.R."/>
            <person name="Gasser R.B."/>
        </authorList>
    </citation>
    <scope>NUCLEOTIDE SEQUENCE [LARGE SCALE GENOMIC DNA]</scope>
    <source>
        <strain evidence="1">ISS3</strain>
    </source>
</reference>
<sequence length="270" mass="31603">MHKAIQISECAIPKVELNVRANQLFLHVKSDIFINLSFVVFLLLDKKCRQVDDYEMDLILNLNGAQKLRRSSFLNFQMVLIGRIEQCISPVHIVLRHRLEFILKEKFQCTKTGFQRCAMQITIAIKGALSSVRAHSFVKLMKERKSEKADEKKLNKRRQKCTVCFSYYVEMRAFLKFEISNPKMRRRVLTNFQIVLIVRIEQCISPVDCDIEIPMHKNRFPALRYANKDRHKRCLIVTLRYANNDRHKRCLIVSKGALVRLTYVASGSVI</sequence>
<name>A0A0V1B3M0_TRISP</name>
<evidence type="ECO:0000313" key="1">
    <source>
        <dbReference type="EMBL" id="KRY31637.1"/>
    </source>
</evidence>
<dbReference type="InParanoid" id="A0A0V1B3M0"/>
<evidence type="ECO:0000313" key="2">
    <source>
        <dbReference type="Proteomes" id="UP000054776"/>
    </source>
</evidence>
<dbReference type="AlphaFoldDB" id="A0A0V1B3M0"/>
<organism evidence="1 2">
    <name type="scientific">Trichinella spiralis</name>
    <name type="common">Trichina worm</name>
    <dbReference type="NCBI Taxonomy" id="6334"/>
    <lineage>
        <taxon>Eukaryota</taxon>
        <taxon>Metazoa</taxon>
        <taxon>Ecdysozoa</taxon>
        <taxon>Nematoda</taxon>
        <taxon>Enoplea</taxon>
        <taxon>Dorylaimia</taxon>
        <taxon>Trichinellida</taxon>
        <taxon>Trichinellidae</taxon>
        <taxon>Trichinella</taxon>
    </lineage>
</organism>
<dbReference type="EMBL" id="JYDH01000114">
    <property type="protein sequence ID" value="KRY31637.1"/>
    <property type="molecule type" value="Genomic_DNA"/>
</dbReference>
<dbReference type="Proteomes" id="UP000054776">
    <property type="component" value="Unassembled WGS sequence"/>
</dbReference>
<accession>A0A0V1B3M0</accession>
<proteinExistence type="predicted"/>
<keyword evidence="2" id="KW-1185">Reference proteome</keyword>
<comment type="caution">
    <text evidence="1">The sequence shown here is derived from an EMBL/GenBank/DDBJ whole genome shotgun (WGS) entry which is preliminary data.</text>
</comment>